<evidence type="ECO:0000256" key="3">
    <source>
        <dbReference type="ARBA" id="ARBA00023123"/>
    </source>
</evidence>
<dbReference type="SUPFAM" id="SSF52540">
    <property type="entry name" value="P-loop containing nucleoside triphosphate hydrolases"/>
    <property type="match status" value="1"/>
</dbReference>
<keyword evidence="7" id="KW-0175">Coiled coil</keyword>
<feature type="coiled-coil region" evidence="7">
    <location>
        <begin position="1045"/>
        <end position="1209"/>
    </location>
</feature>
<comment type="similarity">
    <text evidence="6">Belongs to the TRAFAC class myosin-kinesin ATPase superfamily. Myosin family.</text>
</comment>
<dbReference type="Gene3D" id="3.40.850.10">
    <property type="entry name" value="Kinesin motor domain"/>
    <property type="match status" value="1"/>
</dbReference>
<sequence length="1599" mass="181059">METKEEPPIDYEDMVFMPEFTGPLAVENVKNRFEKDKIYTNVSSILISLNPYTELGLYTKRMYQYYQFNKARDKPPPHLFAVAKSAYRQMLYPTTEIPRNQSILISGESGAGKTEATKLFLRYFARQSEIVHRKKKSDGNAMSIEARIIQANPILEAFGNAKTLRNDNSSRFGRWLNVYFSKRGKIMMGSLTQYLLEESRVVFQDQGERNYNVFYQVCAAWFKNGDERMDMKQLEYLNKSGCQVVKGVDDLKLYNELMECFDQLGFSKDEQTSVLNILKSVLCLGNVVFEEGPVINGKGTSKISEKSNGYVKTLSECLKINERVLTKTLTIQDMAVGGRGSFVSIPRSKDNAEANCNSLAKRLYGKLFAWLVERINKSFRASCNGEVDLGSMRVIGILDIFGFEAFKHNSFEQLCINLANEKLQQYFVKQVFKMELKVYAEEKIDVDDIPYPDNTDTLHLLEKTGGVFSLLRDELKLKTGTDMGFAAKLQKEQQYHPKFKAPRRQGEPYFTIKHFAEDVVYSAEGFLAKNRAKLTQDVKDMINTSTDTVVKEMSDETAPKEDDTERKMRRRGPRRKKKAAPTLAAQFQSQLNALLAQINSTESHFVRCIKPNKLKAAKRFDQAEVIRQLTTCGVIDAVTVRKLGYTNRMSHWPFFKRYGVIRGGNVYWQKGVDYIKENKKICEQAERLVPESFKKLIPIALWQSGSSIMFFKAEVQVELEKLLREVQDKAATKIGKTVRMFIIRRRFLRKLNTYKELQEAVNDPTASLEYIEGCLEKAKEIGVIPRLLEDAEKRIAKLVEARTALQNALRKEQKTLKLRVDVMNKALAKAEALIHNSNEQKAIHSVLPCFIELVDAIASRVSEACKDAEAGTQLREMISKCRKTCSRVSLLTIQLDKAEEVAFALRTLRVLDEVDERLKKAMRLRNLTEVKDALASAHATKLGEGLAFGRASLSEAHEVQGCLQLEKTTQEAIDTKTVEEMEKATANIEAEMREHPHWAKQHGSKLSDQAAYLTKMEVLLNHMREAVSGLNDTVRLAPTLGEAAISLLQDSLNQAKRHMDSANAAKLNGAIMKEMATAMVAGQDELKNTMKRMDAQAQEMMRKKMLERARKLEEKRKAEDEAERLAEMARKEALELKVEAKVRQLKQIADEDRKRVLERANSEVAREREEMTKQIEEKDAKIAAEQKISEGLRERLAKAEAEAKTLRAKVDELVNPKPGDLNGFIRAAMVRHSQQVTSSSRLIAWYTMGVKKGLDAEPAPFAQQMQSLQSLMSRPEVQSSGAVALLEHATQIMRQKAWEEVDGDDDDDDDLETDGVPAGSEVATLGDSMMDSRRASVVVARAIDRRPSVPAVTMADLKIDGGVKPSLKNLGLIEEESVQRSPRAMLLENADIKLEALKLQLQQADTMRQQALDGIQIVLDQQHQVAKKEAKLYATRLSILLKENARLKDRLTSKTAMAEEIAKRTVATLKTIRVKSPKPTAEGKSLRDQNAALMADLGRKCGDMVQMRMEIEELKARLNRGSGMSLFRKKPTPDEELLFQKSLVATRDETIELLEAALKDSNAFARKMYDVYEGKMKDLSKTVSKQRKMLRRVGVGMRR</sequence>
<keyword evidence="4 6" id="KW-0505">Motor protein</keyword>
<dbReference type="GO" id="GO:0005524">
    <property type="term" value="F:ATP binding"/>
    <property type="evidence" value="ECO:0007669"/>
    <property type="project" value="UniProtKB-UniRule"/>
</dbReference>
<feature type="region of interest" description="Disordered" evidence="8">
    <location>
        <begin position="549"/>
        <end position="581"/>
    </location>
</feature>
<evidence type="ECO:0000256" key="6">
    <source>
        <dbReference type="PROSITE-ProRule" id="PRU00782"/>
    </source>
</evidence>
<dbReference type="PROSITE" id="PS50096">
    <property type="entry name" value="IQ"/>
    <property type="match status" value="1"/>
</dbReference>
<dbReference type="GO" id="GO:0016459">
    <property type="term" value="C:myosin complex"/>
    <property type="evidence" value="ECO:0007669"/>
    <property type="project" value="UniProtKB-KW"/>
</dbReference>
<protein>
    <recommendedName>
        <fullName evidence="9">Myosin motor domain-containing protein</fullName>
    </recommendedName>
</protein>
<feature type="compositionally biased region" description="Basic and acidic residues" evidence="8">
    <location>
        <begin position="549"/>
        <end position="566"/>
    </location>
</feature>
<evidence type="ECO:0000256" key="8">
    <source>
        <dbReference type="SAM" id="MobiDB-lite"/>
    </source>
</evidence>
<feature type="coiled-coil region" evidence="7">
    <location>
        <begin position="788"/>
        <end position="840"/>
    </location>
</feature>
<feature type="compositionally biased region" description="Basic residues" evidence="8">
    <location>
        <begin position="567"/>
        <end position="579"/>
    </location>
</feature>
<name>A0A7S3YZR0_9EUKA</name>
<dbReference type="PANTHER" id="PTHR13140">
    <property type="entry name" value="MYOSIN"/>
    <property type="match status" value="1"/>
</dbReference>
<dbReference type="CDD" id="cd00124">
    <property type="entry name" value="MYSc"/>
    <property type="match status" value="1"/>
</dbReference>
<dbReference type="Pfam" id="PF00063">
    <property type="entry name" value="Myosin_head"/>
    <property type="match status" value="1"/>
</dbReference>
<dbReference type="PRINTS" id="PR00193">
    <property type="entry name" value="MYOSINHEAVY"/>
</dbReference>
<evidence type="ECO:0000256" key="7">
    <source>
        <dbReference type="SAM" id="Coils"/>
    </source>
</evidence>
<keyword evidence="1 6" id="KW-0547">Nucleotide-binding</keyword>
<evidence type="ECO:0000259" key="9">
    <source>
        <dbReference type="PROSITE" id="PS51456"/>
    </source>
</evidence>
<dbReference type="PROSITE" id="PS51456">
    <property type="entry name" value="MYOSIN_MOTOR"/>
    <property type="match status" value="1"/>
</dbReference>
<dbReference type="InterPro" id="IPR036961">
    <property type="entry name" value="Kinesin_motor_dom_sf"/>
</dbReference>
<keyword evidence="2 6" id="KW-0067">ATP-binding</keyword>
<dbReference type="Gene3D" id="1.20.58.530">
    <property type="match status" value="1"/>
</dbReference>
<dbReference type="Gene3D" id="1.10.10.820">
    <property type="match status" value="1"/>
</dbReference>
<evidence type="ECO:0000256" key="2">
    <source>
        <dbReference type="ARBA" id="ARBA00022840"/>
    </source>
</evidence>
<dbReference type="GO" id="GO:0000146">
    <property type="term" value="F:microfilament motor activity"/>
    <property type="evidence" value="ECO:0007669"/>
    <property type="project" value="TreeGrafter"/>
</dbReference>
<evidence type="ECO:0000256" key="5">
    <source>
        <dbReference type="ARBA" id="ARBA00023203"/>
    </source>
</evidence>
<dbReference type="Gene3D" id="1.20.120.720">
    <property type="entry name" value="Myosin VI head, motor domain, U50 subdomain"/>
    <property type="match status" value="1"/>
</dbReference>
<feature type="domain" description="Myosin motor" evidence="9">
    <location>
        <begin position="9"/>
        <end position="724"/>
    </location>
</feature>
<dbReference type="CDD" id="cd06503">
    <property type="entry name" value="ATP-synt_Fo_b"/>
    <property type="match status" value="1"/>
</dbReference>
<keyword evidence="3 6" id="KW-0518">Myosin</keyword>
<accession>A0A7S3YZR0</accession>
<dbReference type="PANTHER" id="PTHR13140:SF706">
    <property type="entry name" value="DILUTE CLASS UNCONVENTIONAL MYOSIN, ISOFORM C"/>
    <property type="match status" value="1"/>
</dbReference>
<feature type="binding site" evidence="6">
    <location>
        <begin position="107"/>
        <end position="114"/>
    </location>
    <ligand>
        <name>ATP</name>
        <dbReference type="ChEBI" id="CHEBI:30616"/>
    </ligand>
</feature>
<organism evidence="10">
    <name type="scientific">Lotharella globosa</name>
    <dbReference type="NCBI Taxonomy" id="91324"/>
    <lineage>
        <taxon>Eukaryota</taxon>
        <taxon>Sar</taxon>
        <taxon>Rhizaria</taxon>
        <taxon>Cercozoa</taxon>
        <taxon>Chlorarachniophyceae</taxon>
        <taxon>Lotharella</taxon>
    </lineage>
</organism>
<dbReference type="GO" id="GO:0007015">
    <property type="term" value="P:actin filament organization"/>
    <property type="evidence" value="ECO:0007669"/>
    <property type="project" value="TreeGrafter"/>
</dbReference>
<evidence type="ECO:0000256" key="4">
    <source>
        <dbReference type="ARBA" id="ARBA00023175"/>
    </source>
</evidence>
<feature type="compositionally biased region" description="Acidic residues" evidence="8">
    <location>
        <begin position="1300"/>
        <end position="1313"/>
    </location>
</feature>
<feature type="region of interest" description="Disordered" evidence="8">
    <location>
        <begin position="1298"/>
        <end position="1323"/>
    </location>
</feature>
<dbReference type="Gene3D" id="1.20.5.4820">
    <property type="match status" value="1"/>
</dbReference>
<gene>
    <name evidence="10" type="ORF">LGLO00237_LOCUS18724</name>
</gene>
<reference evidence="10" key="1">
    <citation type="submission" date="2021-01" db="EMBL/GenBank/DDBJ databases">
        <authorList>
            <person name="Corre E."/>
            <person name="Pelletier E."/>
            <person name="Niang G."/>
            <person name="Scheremetjew M."/>
            <person name="Finn R."/>
            <person name="Kale V."/>
            <person name="Holt S."/>
            <person name="Cochrane G."/>
            <person name="Meng A."/>
            <person name="Brown T."/>
            <person name="Cohen L."/>
        </authorList>
    </citation>
    <scope>NUCLEOTIDE SEQUENCE</scope>
    <source>
        <strain evidence="10">CCCM811</strain>
    </source>
</reference>
<keyword evidence="5 6" id="KW-0009">Actin-binding</keyword>
<proteinExistence type="inferred from homology"/>
<dbReference type="GO" id="GO:0005737">
    <property type="term" value="C:cytoplasm"/>
    <property type="evidence" value="ECO:0007669"/>
    <property type="project" value="TreeGrafter"/>
</dbReference>
<evidence type="ECO:0000256" key="1">
    <source>
        <dbReference type="ARBA" id="ARBA00022741"/>
    </source>
</evidence>
<dbReference type="GO" id="GO:0016020">
    <property type="term" value="C:membrane"/>
    <property type="evidence" value="ECO:0007669"/>
    <property type="project" value="TreeGrafter"/>
</dbReference>
<evidence type="ECO:0000313" key="10">
    <source>
        <dbReference type="EMBL" id="CAE0667103.1"/>
    </source>
</evidence>
<dbReference type="InterPro" id="IPR001609">
    <property type="entry name" value="Myosin_head_motor_dom-like"/>
</dbReference>
<dbReference type="InterPro" id="IPR027417">
    <property type="entry name" value="P-loop_NTPase"/>
</dbReference>
<dbReference type="EMBL" id="HBIV01026099">
    <property type="protein sequence ID" value="CAE0667103.1"/>
    <property type="molecule type" value="Transcribed_RNA"/>
</dbReference>
<dbReference type="GO" id="GO:0051015">
    <property type="term" value="F:actin filament binding"/>
    <property type="evidence" value="ECO:0007669"/>
    <property type="project" value="TreeGrafter"/>
</dbReference>
<feature type="region of interest" description="Actin-binding" evidence="6">
    <location>
        <begin position="591"/>
        <end position="613"/>
    </location>
</feature>
<dbReference type="SMART" id="SM00242">
    <property type="entry name" value="MYSc"/>
    <property type="match status" value="1"/>
</dbReference>